<evidence type="ECO:0000313" key="2">
    <source>
        <dbReference type="EMBL" id="SDL53700.1"/>
    </source>
</evidence>
<accession>A0A1G9KUZ4</accession>
<dbReference type="STRING" id="321763.SAMN04488692_105114"/>
<sequence length="385" mass="43396">MNLDYVGVSAFGLKLGAITPEVDLKTEIMDLLVRCEQDGLLDDGDVLCVTESVLARSQNNYVTVDDVVEELHEEHGINENYNLLVQFPITSRNRFSAILKAFARAVKNGKVIIQQSYPRDEVGNLVVDGDLEEGHAYNYEELKGSQDLDFNHPVTGINYLEFYQDIINEEMAEHEIYLCNDPGRLVDEDIDAVIISSIHTRRRDKLQVIERAKKLDKFIEVMDLTCICNSEENSSWGLLGSNLSAGEKIKLAPGKPFEFSSQLKKSIKEKFDREIEIIVYGDGAYKDPETGIYELADPVTSFGFTSGLEDRMRRGNKYKYLVDKYAGEGYEQEEIERMIKEEKVETEDEGTTPRKAKDLIASLADLISGSADEGTPMVLVKDFLS</sequence>
<dbReference type="AlphaFoldDB" id="A0A1G9KUZ4"/>
<gene>
    <name evidence="2" type="ORF">SAMN04488692_105114</name>
</gene>
<protein>
    <submittedName>
        <fullName evidence="2">F420-0:Gamma-glutamyl ligase</fullName>
    </submittedName>
</protein>
<dbReference type="OrthoDB" id="950at2"/>
<organism evidence="2 3">
    <name type="scientific">Halarsenatibacter silvermanii</name>
    <dbReference type="NCBI Taxonomy" id="321763"/>
    <lineage>
        <taxon>Bacteria</taxon>
        <taxon>Bacillati</taxon>
        <taxon>Bacillota</taxon>
        <taxon>Clostridia</taxon>
        <taxon>Halanaerobiales</taxon>
        <taxon>Halarsenatibacteraceae</taxon>
        <taxon>Halarsenatibacter</taxon>
    </lineage>
</organism>
<dbReference type="GO" id="GO:0016874">
    <property type="term" value="F:ligase activity"/>
    <property type="evidence" value="ECO:0007669"/>
    <property type="project" value="UniProtKB-KW"/>
</dbReference>
<keyword evidence="2" id="KW-0436">Ligase</keyword>
<feature type="domain" description="Coenzyme F420:L-glutamate ligase-like" evidence="1">
    <location>
        <begin position="12"/>
        <end position="382"/>
    </location>
</feature>
<name>A0A1G9KUZ4_9FIRM</name>
<reference evidence="2 3" key="1">
    <citation type="submission" date="2016-10" db="EMBL/GenBank/DDBJ databases">
        <authorList>
            <person name="de Groot N.N."/>
        </authorList>
    </citation>
    <scope>NUCLEOTIDE SEQUENCE [LARGE SCALE GENOMIC DNA]</scope>
    <source>
        <strain evidence="2 3">SLAS-1</strain>
    </source>
</reference>
<evidence type="ECO:0000259" key="1">
    <source>
        <dbReference type="Pfam" id="PF01996"/>
    </source>
</evidence>
<keyword evidence="3" id="KW-1185">Reference proteome</keyword>
<evidence type="ECO:0000313" key="3">
    <source>
        <dbReference type="Proteomes" id="UP000199476"/>
    </source>
</evidence>
<dbReference type="InterPro" id="IPR002847">
    <property type="entry name" value="F420-0_gamma-glut_ligase-dom"/>
</dbReference>
<dbReference type="Gene3D" id="3.30.1330.100">
    <property type="entry name" value="CofE-like"/>
    <property type="match status" value="1"/>
</dbReference>
<proteinExistence type="predicted"/>
<dbReference type="EMBL" id="FNGO01000005">
    <property type="protein sequence ID" value="SDL53700.1"/>
    <property type="molecule type" value="Genomic_DNA"/>
</dbReference>
<dbReference type="Pfam" id="PF01996">
    <property type="entry name" value="F420_ligase"/>
    <property type="match status" value="1"/>
</dbReference>
<dbReference type="RefSeq" id="WP_089758933.1">
    <property type="nucleotide sequence ID" value="NZ_FNGO01000005.1"/>
</dbReference>
<dbReference type="SUPFAM" id="SSF144010">
    <property type="entry name" value="CofE-like"/>
    <property type="match status" value="1"/>
</dbReference>
<dbReference type="Proteomes" id="UP000199476">
    <property type="component" value="Unassembled WGS sequence"/>
</dbReference>